<dbReference type="InterPro" id="IPR044068">
    <property type="entry name" value="CB"/>
</dbReference>
<dbReference type="InterPro" id="IPR011010">
    <property type="entry name" value="DNA_brk_join_enz"/>
</dbReference>
<dbReference type="PROSITE" id="PS51898">
    <property type="entry name" value="TYR_RECOMBINASE"/>
    <property type="match status" value="1"/>
</dbReference>
<dbReference type="GO" id="GO:0005737">
    <property type="term" value="C:cytoplasm"/>
    <property type="evidence" value="ECO:0007669"/>
    <property type="project" value="UniProtKB-SubCell"/>
</dbReference>
<keyword evidence="8 10" id="KW-0233">DNA recombination</keyword>
<evidence type="ECO:0000259" key="11">
    <source>
        <dbReference type="PROSITE" id="PS51898"/>
    </source>
</evidence>
<evidence type="ECO:0000256" key="9">
    <source>
        <dbReference type="ARBA" id="ARBA00023306"/>
    </source>
</evidence>
<evidence type="ECO:0000256" key="1">
    <source>
        <dbReference type="ARBA" id="ARBA00004496"/>
    </source>
</evidence>
<feature type="active site" evidence="10">
    <location>
        <position position="145"/>
    </location>
</feature>
<feature type="active site" evidence="10">
    <location>
        <position position="265"/>
    </location>
</feature>
<evidence type="ECO:0000313" key="14">
    <source>
        <dbReference type="Proteomes" id="UP000681343"/>
    </source>
</evidence>
<dbReference type="NCBIfam" id="TIGR02225">
    <property type="entry name" value="recomb_XerD"/>
    <property type="match status" value="1"/>
</dbReference>
<evidence type="ECO:0000313" key="13">
    <source>
        <dbReference type="EMBL" id="BCK78425.1"/>
    </source>
</evidence>
<sequence length="293" mass="33869">MTDYLALYCSYLTTEKHVSANTISSYMRDLTQYQQWLQQKKSDLRRAKNAMLQEYLTRLEQLGKSQATMSRFMASSKSFYAYMFAKGYIKTNPTAALKAKKVQRKYPEILTNKEVELFLEQPKCVDEKGFRDHAMLELLYATGIRVSELISLDVDDLNLPAGLVVCRSKGKERSIPLYPGAVKALQDYVAHIRERIVTSDEEKALFVNMNGERMTRQGFWKIIKYYQEKAEIKKDITPHMLRHSFAAHLLENGADLHSIQEMLGHADISSTQIYTHIVKKQLKDVYQKAHPRA</sequence>
<dbReference type="InterPro" id="IPR011932">
    <property type="entry name" value="Recomb_XerD"/>
</dbReference>
<dbReference type="GO" id="GO:0051301">
    <property type="term" value="P:cell division"/>
    <property type="evidence" value="ECO:0007669"/>
    <property type="project" value="UniProtKB-KW"/>
</dbReference>
<dbReference type="PROSITE" id="PS51900">
    <property type="entry name" value="CB"/>
    <property type="match status" value="1"/>
</dbReference>
<dbReference type="Gene3D" id="1.10.150.130">
    <property type="match status" value="1"/>
</dbReference>
<feature type="active site" evidence="10">
    <location>
        <position position="239"/>
    </location>
</feature>
<feature type="domain" description="Core-binding (CB)" evidence="12">
    <location>
        <begin position="1"/>
        <end position="84"/>
    </location>
</feature>
<dbReference type="InterPro" id="IPR010998">
    <property type="entry name" value="Integrase_recombinase_N"/>
</dbReference>
<evidence type="ECO:0000256" key="5">
    <source>
        <dbReference type="ARBA" id="ARBA00022829"/>
    </source>
</evidence>
<comment type="subcellular location">
    <subcellularLocation>
        <location evidence="1 10">Cytoplasm</location>
    </subcellularLocation>
</comment>
<keyword evidence="4 10" id="KW-0132">Cell division</keyword>
<dbReference type="Pfam" id="PF00589">
    <property type="entry name" value="Phage_integrase"/>
    <property type="match status" value="1"/>
</dbReference>
<dbReference type="SUPFAM" id="SSF56349">
    <property type="entry name" value="DNA breaking-rejoining enzymes"/>
    <property type="match status" value="1"/>
</dbReference>
<protein>
    <recommendedName>
        <fullName evidence="10">Tyrosine recombinase XerC</fullName>
    </recommendedName>
</protein>
<dbReference type="KEGG" id="vfa:MM35RIKEN_06170"/>
<dbReference type="InterPro" id="IPR002104">
    <property type="entry name" value="Integrase_catalytic"/>
</dbReference>
<evidence type="ECO:0000256" key="7">
    <source>
        <dbReference type="ARBA" id="ARBA00023125"/>
    </source>
</evidence>
<name>A0A810PW03_9FIRM</name>
<dbReference type="Proteomes" id="UP000681343">
    <property type="component" value="Chromosome"/>
</dbReference>
<feature type="active site" description="O-(3'-phospho-DNA)-tyrosine intermediate" evidence="10">
    <location>
        <position position="274"/>
    </location>
</feature>
<evidence type="ECO:0000256" key="8">
    <source>
        <dbReference type="ARBA" id="ARBA00023172"/>
    </source>
</evidence>
<dbReference type="EMBL" id="AP023415">
    <property type="protein sequence ID" value="BCK78425.1"/>
    <property type="molecule type" value="Genomic_DNA"/>
</dbReference>
<evidence type="ECO:0000256" key="4">
    <source>
        <dbReference type="ARBA" id="ARBA00022618"/>
    </source>
</evidence>
<dbReference type="InterPro" id="IPR004107">
    <property type="entry name" value="Integrase_SAM-like_N"/>
</dbReference>
<accession>A0A810PW03</accession>
<comment type="similarity">
    <text evidence="10">Belongs to the 'phage' integrase family. XerC subfamily.</text>
</comment>
<dbReference type="GO" id="GO:0006313">
    <property type="term" value="P:DNA transposition"/>
    <property type="evidence" value="ECO:0007669"/>
    <property type="project" value="UniProtKB-UniRule"/>
</dbReference>
<evidence type="ECO:0000256" key="3">
    <source>
        <dbReference type="ARBA" id="ARBA00022490"/>
    </source>
</evidence>
<organism evidence="13 14">
    <name type="scientific">Vescimonas fastidiosa</name>
    <dbReference type="NCBI Taxonomy" id="2714353"/>
    <lineage>
        <taxon>Bacteria</taxon>
        <taxon>Bacillati</taxon>
        <taxon>Bacillota</taxon>
        <taxon>Clostridia</taxon>
        <taxon>Eubacteriales</taxon>
        <taxon>Oscillospiraceae</taxon>
        <taxon>Vescimonas</taxon>
    </lineage>
</organism>
<keyword evidence="14" id="KW-1185">Reference proteome</keyword>
<comment type="subunit">
    <text evidence="10">Forms a cyclic heterotetrameric complex composed of two molecules of XerC and two molecules of XerD.</text>
</comment>
<keyword evidence="3 10" id="KW-0963">Cytoplasm</keyword>
<keyword evidence="9 10" id="KW-0131">Cell cycle</keyword>
<evidence type="ECO:0000256" key="6">
    <source>
        <dbReference type="ARBA" id="ARBA00022908"/>
    </source>
</evidence>
<dbReference type="InterPro" id="IPR023009">
    <property type="entry name" value="Tyrosine_recombinase_XerC/XerD"/>
</dbReference>
<dbReference type="HAMAP" id="MF_01808">
    <property type="entry name" value="Recomb_XerC_XerD"/>
    <property type="match status" value="1"/>
</dbReference>
<dbReference type="PANTHER" id="PTHR30349:SF81">
    <property type="entry name" value="TYROSINE RECOMBINASE XERC"/>
    <property type="match status" value="1"/>
</dbReference>
<dbReference type="RefSeq" id="WP_212819204.1">
    <property type="nucleotide sequence ID" value="NZ_AP023415.1"/>
</dbReference>
<evidence type="ECO:0000256" key="10">
    <source>
        <dbReference type="HAMAP-Rule" id="MF_01808"/>
    </source>
</evidence>
<proteinExistence type="inferred from homology"/>
<dbReference type="Pfam" id="PF02899">
    <property type="entry name" value="Phage_int_SAM_1"/>
    <property type="match status" value="1"/>
</dbReference>
<dbReference type="Gene3D" id="1.10.443.10">
    <property type="entry name" value="Intergrase catalytic core"/>
    <property type="match status" value="1"/>
</dbReference>
<evidence type="ECO:0000259" key="12">
    <source>
        <dbReference type="PROSITE" id="PS51900"/>
    </source>
</evidence>
<reference evidence="13" key="1">
    <citation type="submission" date="2020-09" db="EMBL/GenBank/DDBJ databases">
        <title>New species isolated from human feces.</title>
        <authorList>
            <person name="Kitahara M."/>
            <person name="Shigeno Y."/>
            <person name="Shime M."/>
            <person name="Matsumoto Y."/>
            <person name="Nakamura S."/>
            <person name="Motooka D."/>
            <person name="Fukuoka S."/>
            <person name="Nishikawa H."/>
            <person name="Benno Y."/>
        </authorList>
    </citation>
    <scope>NUCLEOTIDE SEQUENCE</scope>
    <source>
        <strain evidence="13">MM35</strain>
    </source>
</reference>
<keyword evidence="5 10" id="KW-0159">Chromosome partition</keyword>
<dbReference type="GO" id="GO:0007059">
    <property type="term" value="P:chromosome segregation"/>
    <property type="evidence" value="ECO:0007669"/>
    <property type="project" value="UniProtKB-UniRule"/>
</dbReference>
<keyword evidence="7 10" id="KW-0238">DNA-binding</keyword>
<feature type="active site" evidence="10">
    <location>
        <position position="169"/>
    </location>
</feature>
<dbReference type="CDD" id="cd00798">
    <property type="entry name" value="INT_XerDC_C"/>
    <property type="match status" value="1"/>
</dbReference>
<dbReference type="GO" id="GO:0003677">
    <property type="term" value="F:DNA binding"/>
    <property type="evidence" value="ECO:0007669"/>
    <property type="project" value="UniProtKB-UniRule"/>
</dbReference>
<feature type="active site" evidence="10">
    <location>
        <position position="242"/>
    </location>
</feature>
<dbReference type="PANTHER" id="PTHR30349">
    <property type="entry name" value="PHAGE INTEGRASE-RELATED"/>
    <property type="match status" value="1"/>
</dbReference>
<dbReference type="GO" id="GO:0009037">
    <property type="term" value="F:tyrosine-based site-specific recombinase activity"/>
    <property type="evidence" value="ECO:0007669"/>
    <property type="project" value="UniProtKB-UniRule"/>
</dbReference>
<gene>
    <name evidence="13" type="primary">xerD</name>
    <name evidence="10" type="synonym">xerC</name>
    <name evidence="13" type="ORF">MM35RIKEN_06170</name>
</gene>
<feature type="domain" description="Tyr recombinase" evidence="11">
    <location>
        <begin position="105"/>
        <end position="287"/>
    </location>
</feature>
<dbReference type="NCBIfam" id="NF001399">
    <property type="entry name" value="PRK00283.1"/>
    <property type="match status" value="1"/>
</dbReference>
<keyword evidence="6 10" id="KW-0229">DNA integration</keyword>
<dbReference type="AlphaFoldDB" id="A0A810PW03"/>
<dbReference type="InterPro" id="IPR050090">
    <property type="entry name" value="Tyrosine_recombinase_XerCD"/>
</dbReference>
<comment type="similarity">
    <text evidence="2">Belongs to the 'phage' integrase family. XerD subfamily.</text>
</comment>
<comment type="function">
    <text evidence="10">Site-specific tyrosine recombinase, which acts by catalyzing the cutting and rejoining of the recombining DNA molecules. The XerC-XerD complex is essential to convert dimers of the bacterial chromosome into monomers to permit their segregation at cell division. It also contributes to the segregational stability of plasmids.</text>
</comment>
<evidence type="ECO:0000256" key="2">
    <source>
        <dbReference type="ARBA" id="ARBA00010450"/>
    </source>
</evidence>
<dbReference type="InterPro" id="IPR013762">
    <property type="entry name" value="Integrase-like_cat_sf"/>
</dbReference>